<reference evidence="1 2" key="1">
    <citation type="journal article" date="2012" name="MBio">
        <title>Identification of a highly transmissible animal-independent Staphylococcus aureus ST398 clone with distinct genomic and cell adhesion properties.</title>
        <authorList>
            <person name="Uhlemann A.C."/>
            <person name="Porcella S.F."/>
            <person name="Trivedi S."/>
            <person name="Sullivan S.B."/>
            <person name="Hafer C."/>
            <person name="Kennedy A.D."/>
            <person name="Barbian K.D."/>
            <person name="McCarthy A.J."/>
            <person name="Street C."/>
            <person name="Hirschberg D.L."/>
            <person name="Lipkin W.I."/>
            <person name="Lindsay J.A."/>
            <person name="DeLeo F.R."/>
            <person name="Lowy F.D."/>
        </authorList>
    </citation>
    <scope>NUCLEOTIDE SEQUENCE [LARGE SCALE GENOMIC DNA]</scope>
    <source>
        <strain evidence="1 2">DR10</strain>
    </source>
</reference>
<proteinExistence type="predicted"/>
<sequence length="42" mass="4879">MLLFHFFLLLDENKNAPKKSKGKITNKRASNVFFPRITGKDI</sequence>
<comment type="caution">
    <text evidence="1">The sequence shown here is derived from an EMBL/GenBank/DDBJ whole genome shotgun (WGS) entry which is preliminary data.</text>
</comment>
<protein>
    <submittedName>
        <fullName evidence="1">Uncharacterized protein</fullName>
    </submittedName>
</protein>
<dbReference type="EMBL" id="AIDT01000005">
    <property type="protein sequence ID" value="EIA14345.1"/>
    <property type="molecule type" value="Genomic_DNA"/>
</dbReference>
<organism evidence="1 2">
    <name type="scientific">Staphylococcus aureus subsp. aureus DR10</name>
    <dbReference type="NCBI Taxonomy" id="1155079"/>
    <lineage>
        <taxon>Bacteria</taxon>
        <taxon>Bacillati</taxon>
        <taxon>Bacillota</taxon>
        <taxon>Bacilli</taxon>
        <taxon>Bacillales</taxon>
        <taxon>Staphylococcaceae</taxon>
        <taxon>Staphylococcus</taxon>
    </lineage>
</organism>
<evidence type="ECO:0000313" key="2">
    <source>
        <dbReference type="Proteomes" id="UP000003093"/>
    </source>
</evidence>
<dbReference type="AlphaFoldDB" id="A0ABC9Q165"/>
<accession>A0ABC9Q165</accession>
<name>A0ABC9Q165_STAA5</name>
<gene>
    <name evidence="1" type="ORF">ST398NM02_2845</name>
</gene>
<evidence type="ECO:0000313" key="1">
    <source>
        <dbReference type="EMBL" id="EIA14345.1"/>
    </source>
</evidence>
<dbReference type="Proteomes" id="UP000003093">
    <property type="component" value="Unassembled WGS sequence"/>
</dbReference>